<accession>A0A0D7EQL8</accession>
<dbReference type="RefSeq" id="WP_044410553.1">
    <property type="nucleotide sequence ID" value="NZ_JXXE01000233.1"/>
</dbReference>
<dbReference type="Pfam" id="PF04860">
    <property type="entry name" value="Phage_portal"/>
    <property type="match status" value="1"/>
</dbReference>
<dbReference type="Gene3D" id="3.40.140.120">
    <property type="match status" value="1"/>
</dbReference>
<reference evidence="2 3" key="1">
    <citation type="submission" date="2014-11" db="EMBL/GenBank/DDBJ databases">
        <title>Genomics and ecophysiology of heterotrophic nitrogen fixing bacteria isolated from estuarine surface water.</title>
        <authorList>
            <person name="Bentzon-Tilia M."/>
            <person name="Severin I."/>
            <person name="Hansen L.H."/>
            <person name="Riemann L."/>
        </authorList>
    </citation>
    <scope>NUCLEOTIDE SEQUENCE [LARGE SCALE GENOMIC DNA]</scope>
    <source>
        <strain evidence="2 3">BAL398</strain>
    </source>
</reference>
<evidence type="ECO:0000313" key="2">
    <source>
        <dbReference type="EMBL" id="KIZ43093.1"/>
    </source>
</evidence>
<dbReference type="OrthoDB" id="7592047at2"/>
<dbReference type="InterPro" id="IPR006944">
    <property type="entry name" value="Phage/GTA_portal"/>
</dbReference>
<dbReference type="AlphaFoldDB" id="A0A0D7EQL8"/>
<feature type="region of interest" description="Disordered" evidence="1">
    <location>
        <begin position="374"/>
        <end position="393"/>
    </location>
</feature>
<organism evidence="2 3">
    <name type="scientific">Rhodopseudomonas palustris</name>
    <dbReference type="NCBI Taxonomy" id="1076"/>
    <lineage>
        <taxon>Bacteria</taxon>
        <taxon>Pseudomonadati</taxon>
        <taxon>Pseudomonadota</taxon>
        <taxon>Alphaproteobacteria</taxon>
        <taxon>Hyphomicrobiales</taxon>
        <taxon>Nitrobacteraceae</taxon>
        <taxon>Rhodopseudomonas</taxon>
    </lineage>
</organism>
<dbReference type="PATRIC" id="fig|1076.23.peg.2429"/>
<name>A0A0D7EQL8_RHOPL</name>
<feature type="compositionally biased region" description="Polar residues" evidence="1">
    <location>
        <begin position="384"/>
        <end position="393"/>
    </location>
</feature>
<dbReference type="Gene3D" id="1.20.1270.210">
    <property type="match status" value="1"/>
</dbReference>
<proteinExistence type="predicted"/>
<dbReference type="InterPro" id="IPR006427">
    <property type="entry name" value="Portal_HK97"/>
</dbReference>
<dbReference type="Gene3D" id="3.30.1120.70">
    <property type="match status" value="1"/>
</dbReference>
<dbReference type="Proteomes" id="UP000032515">
    <property type="component" value="Unassembled WGS sequence"/>
</dbReference>
<evidence type="ECO:0000313" key="3">
    <source>
        <dbReference type="Proteomes" id="UP000032515"/>
    </source>
</evidence>
<gene>
    <name evidence="2" type="ORF">OO17_11850</name>
</gene>
<evidence type="ECO:0000256" key="1">
    <source>
        <dbReference type="SAM" id="MobiDB-lite"/>
    </source>
</evidence>
<sequence>MSVTSRFQKLFGLEQKSSLAAPEPWLVELFGSQPASSGIVVTPRVAMTCAPVRRAVQLISGSIGQLPVHVYKRDDAGNKERDTDHPAYALLHDQANDWTPASKFREELTADALLHPHGGFAEIIRVDDGKPFELIRLNPEVSPVIVKYIDSEPFYSVGDREIPRQNMLHIPSPSMSGLGLVHDARETIALAIALERHAARLMGNSARPSGVLSLKGKPGPDDLTKAAAAWNATHGGNKSGGTAVIPIEAVWQSLTFTSVDAQFMEMRKFAIEEIARVFGTPPHMLFEMQRAIRANAEQMGSEWITYSLLSWIKKWEGEIRLKLITPEERRTWFAEFLTDDFARADLASRMESYSKAIAARIINPNEARAMENRPPYVGGDKFENPNTTAVPLP</sequence>
<comment type="caution">
    <text evidence="2">The sequence shown here is derived from an EMBL/GenBank/DDBJ whole genome shotgun (WGS) entry which is preliminary data.</text>
</comment>
<protein>
    <submittedName>
        <fullName evidence="2">Portal protein</fullName>
    </submittedName>
</protein>
<dbReference type="NCBIfam" id="TIGR01537">
    <property type="entry name" value="portal_HK97"/>
    <property type="match status" value="1"/>
</dbReference>
<dbReference type="EMBL" id="JXXE01000233">
    <property type="protein sequence ID" value="KIZ43093.1"/>
    <property type="molecule type" value="Genomic_DNA"/>
</dbReference>